<keyword evidence="2" id="KW-1185">Reference proteome</keyword>
<accession>A0A8H3VT61</accession>
<dbReference type="OrthoDB" id="194358at2759"/>
<protein>
    <submittedName>
        <fullName evidence="1">Ankyrin repeat protein</fullName>
    </submittedName>
</protein>
<dbReference type="AlphaFoldDB" id="A0A8H3VT61"/>
<sequence length="202" mass="22672">MGNLEAMKNLLLMGSQIDFEGCPEGSALMAASRAGIMESVIFLTRHGASISFEGSVQRWSAVEASASSTKVLHWLLVDQFTDQFKLGGPAVESDATTERFKKWSGIAKAEMVILGPWERRPSESSRQYWSRLVHMKQEFHGKVLPPNQGAKTRRQSKLVPSESVRIAAGGYSCTDENGRRLYSSTEVEEFLFRFQFRMCCKH</sequence>
<gene>
    <name evidence="1" type="ORF">GQ607_016750</name>
</gene>
<comment type="caution">
    <text evidence="1">The sequence shown here is derived from an EMBL/GenBank/DDBJ whole genome shotgun (WGS) entry which is preliminary data.</text>
</comment>
<name>A0A8H3VT61_9PEZI</name>
<dbReference type="EMBL" id="WOWK01000176">
    <property type="protein sequence ID" value="KAF0315991.1"/>
    <property type="molecule type" value="Genomic_DNA"/>
</dbReference>
<dbReference type="InterPro" id="IPR036770">
    <property type="entry name" value="Ankyrin_rpt-contain_sf"/>
</dbReference>
<organism evidence="1 2">
    <name type="scientific">Colletotrichum asianum</name>
    <dbReference type="NCBI Taxonomy" id="702518"/>
    <lineage>
        <taxon>Eukaryota</taxon>
        <taxon>Fungi</taxon>
        <taxon>Dikarya</taxon>
        <taxon>Ascomycota</taxon>
        <taxon>Pezizomycotina</taxon>
        <taxon>Sordariomycetes</taxon>
        <taxon>Hypocreomycetidae</taxon>
        <taxon>Glomerellales</taxon>
        <taxon>Glomerellaceae</taxon>
        <taxon>Colletotrichum</taxon>
        <taxon>Colletotrichum gloeosporioides species complex</taxon>
    </lineage>
</organism>
<evidence type="ECO:0000313" key="1">
    <source>
        <dbReference type="EMBL" id="KAF0315991.1"/>
    </source>
</evidence>
<reference evidence="1 2" key="1">
    <citation type="submission" date="2019-12" db="EMBL/GenBank/DDBJ databases">
        <title>A genome sequence resource for the geographically widespread anthracnose pathogen Colletotrichum asianum.</title>
        <authorList>
            <person name="Meng Y."/>
        </authorList>
    </citation>
    <scope>NUCLEOTIDE SEQUENCE [LARGE SCALE GENOMIC DNA]</scope>
    <source>
        <strain evidence="1 2">ICMP 18580</strain>
    </source>
</reference>
<evidence type="ECO:0000313" key="2">
    <source>
        <dbReference type="Proteomes" id="UP000434172"/>
    </source>
</evidence>
<proteinExistence type="predicted"/>
<dbReference type="SUPFAM" id="SSF48403">
    <property type="entry name" value="Ankyrin repeat"/>
    <property type="match status" value="1"/>
</dbReference>
<dbReference type="Proteomes" id="UP000434172">
    <property type="component" value="Unassembled WGS sequence"/>
</dbReference>